<reference evidence="2" key="1">
    <citation type="journal article" date="2019" name="Int. J. Syst. Evol. Microbiol.">
        <title>The Global Catalogue of Microorganisms (GCM) 10K type strain sequencing project: providing services to taxonomists for standard genome sequencing and annotation.</title>
        <authorList>
            <consortium name="The Broad Institute Genomics Platform"/>
            <consortium name="The Broad Institute Genome Sequencing Center for Infectious Disease"/>
            <person name="Wu L."/>
            <person name="Ma J."/>
        </authorList>
    </citation>
    <scope>NUCLEOTIDE SEQUENCE [LARGE SCALE GENOMIC DNA]</scope>
    <source>
        <strain evidence="2">KCTC 22671</strain>
    </source>
</reference>
<evidence type="ECO:0008006" key="3">
    <source>
        <dbReference type="Google" id="ProtNLM"/>
    </source>
</evidence>
<keyword evidence="2" id="KW-1185">Reference proteome</keyword>
<proteinExistence type="predicted"/>
<dbReference type="RefSeq" id="WP_379812275.1">
    <property type="nucleotide sequence ID" value="NZ_JBHUPC010000015.1"/>
</dbReference>
<name>A0ABW5YNN2_9FLAO</name>
<protein>
    <recommendedName>
        <fullName evidence="3">Lipoprotein</fullName>
    </recommendedName>
</protein>
<evidence type="ECO:0000313" key="1">
    <source>
        <dbReference type="EMBL" id="MFD2892575.1"/>
    </source>
</evidence>
<accession>A0ABW5YNN2</accession>
<comment type="caution">
    <text evidence="1">The sequence shown here is derived from an EMBL/GenBank/DDBJ whole genome shotgun (WGS) entry which is preliminary data.</text>
</comment>
<sequence>MKIRINTTIFLLLLIFLNGCGLGQWEISELYSQKIEGTSKILYKYDAWGGRDSNANGFIILDSTETFEIDLINSLSFYNLSDIPNRNKIEGITHDCYNSCEEKYYKTKPIFSPMKIDNSKSEGLNIETKIYQYRGLSEKDRGLRGDFIFEKFVETKDSIYFFNLNEVKYVDNKHLDELKLKKGEVYIKENENNEITSLVINQITLNPNNKEIIETVTYFLSPKNKIKSSDFSERGIFKQVKVTK</sequence>
<gene>
    <name evidence="1" type="ORF">ACFS5J_11190</name>
</gene>
<dbReference type="Proteomes" id="UP001597534">
    <property type="component" value="Unassembled WGS sequence"/>
</dbReference>
<organism evidence="1 2">
    <name type="scientific">Flavobacterium chuncheonense</name>
    <dbReference type="NCBI Taxonomy" id="2026653"/>
    <lineage>
        <taxon>Bacteria</taxon>
        <taxon>Pseudomonadati</taxon>
        <taxon>Bacteroidota</taxon>
        <taxon>Flavobacteriia</taxon>
        <taxon>Flavobacteriales</taxon>
        <taxon>Flavobacteriaceae</taxon>
        <taxon>Flavobacterium</taxon>
    </lineage>
</organism>
<dbReference type="EMBL" id="JBHUPC010000015">
    <property type="protein sequence ID" value="MFD2892575.1"/>
    <property type="molecule type" value="Genomic_DNA"/>
</dbReference>
<evidence type="ECO:0000313" key="2">
    <source>
        <dbReference type="Proteomes" id="UP001597534"/>
    </source>
</evidence>